<dbReference type="EMBL" id="JABBWE010000015">
    <property type="protein sequence ID" value="KAG1797885.1"/>
    <property type="molecule type" value="Genomic_DNA"/>
</dbReference>
<dbReference type="PANTHER" id="PTHR31321">
    <property type="entry name" value="ACYL-COA THIOESTER HYDROLASE YBHC-RELATED"/>
    <property type="match status" value="1"/>
</dbReference>
<protein>
    <recommendedName>
        <fullName evidence="3">pectinesterase</fullName>
        <ecNumber evidence="3">3.1.1.11</ecNumber>
    </recommendedName>
</protein>
<dbReference type="GO" id="GO:0042545">
    <property type="term" value="P:cell wall modification"/>
    <property type="evidence" value="ECO:0007669"/>
    <property type="project" value="InterPro"/>
</dbReference>
<reference evidence="8" key="1">
    <citation type="journal article" date="2020" name="New Phytol.">
        <title>Comparative genomics reveals dynamic genome evolution in host specialist ectomycorrhizal fungi.</title>
        <authorList>
            <person name="Lofgren L.A."/>
            <person name="Nguyen N.H."/>
            <person name="Vilgalys R."/>
            <person name="Ruytinx J."/>
            <person name="Liao H.L."/>
            <person name="Branco S."/>
            <person name="Kuo A."/>
            <person name="LaButti K."/>
            <person name="Lipzen A."/>
            <person name="Andreopoulos W."/>
            <person name="Pangilinan J."/>
            <person name="Riley R."/>
            <person name="Hundley H."/>
            <person name="Na H."/>
            <person name="Barry K."/>
            <person name="Grigoriev I.V."/>
            <person name="Stajich J.E."/>
            <person name="Kennedy P.G."/>
        </authorList>
    </citation>
    <scope>NUCLEOTIDE SEQUENCE</scope>
    <source>
        <strain evidence="8">S12</strain>
    </source>
</reference>
<evidence type="ECO:0000256" key="4">
    <source>
        <dbReference type="ARBA" id="ARBA00022801"/>
    </source>
</evidence>
<keyword evidence="5" id="KW-0063">Aspartyl esterase</keyword>
<dbReference type="Pfam" id="PF01095">
    <property type="entry name" value="Pectinesterase"/>
    <property type="match status" value="1"/>
</dbReference>
<evidence type="ECO:0000256" key="3">
    <source>
        <dbReference type="ARBA" id="ARBA00013229"/>
    </source>
</evidence>
<evidence type="ECO:0000259" key="7">
    <source>
        <dbReference type="Pfam" id="PF01095"/>
    </source>
</evidence>
<dbReference type="EC" id="3.1.1.11" evidence="3"/>
<accession>A0A9P7DLR5</accession>
<proteinExistence type="inferred from homology"/>
<keyword evidence="6" id="KW-0732">Signal</keyword>
<evidence type="ECO:0000256" key="1">
    <source>
        <dbReference type="ARBA" id="ARBA00005184"/>
    </source>
</evidence>
<evidence type="ECO:0000256" key="6">
    <source>
        <dbReference type="SAM" id="SignalP"/>
    </source>
</evidence>
<gene>
    <name evidence="8" type="ORF">HD556DRAFT_1233151</name>
</gene>
<comment type="similarity">
    <text evidence="2">Belongs to the pectinesterase family.</text>
</comment>
<keyword evidence="4" id="KW-0378">Hydrolase</keyword>
<keyword evidence="9" id="KW-1185">Reference proteome</keyword>
<dbReference type="Gene3D" id="2.160.20.10">
    <property type="entry name" value="Single-stranded right-handed beta-helix, Pectin lyase-like"/>
    <property type="match status" value="1"/>
</dbReference>
<evidence type="ECO:0000256" key="2">
    <source>
        <dbReference type="ARBA" id="ARBA00008891"/>
    </source>
</evidence>
<evidence type="ECO:0000256" key="5">
    <source>
        <dbReference type="ARBA" id="ARBA00023085"/>
    </source>
</evidence>
<name>A0A9P7DLR5_9AGAM</name>
<feature type="domain" description="Pectinesterase catalytic" evidence="7">
    <location>
        <begin position="56"/>
        <end position="359"/>
    </location>
</feature>
<dbReference type="OrthoDB" id="2019149at2759"/>
<dbReference type="GO" id="GO:0045490">
    <property type="term" value="P:pectin catabolic process"/>
    <property type="evidence" value="ECO:0007669"/>
    <property type="project" value="TreeGrafter"/>
</dbReference>
<dbReference type="InterPro" id="IPR011050">
    <property type="entry name" value="Pectin_lyase_fold/virulence"/>
</dbReference>
<evidence type="ECO:0000313" key="9">
    <source>
        <dbReference type="Proteomes" id="UP000719766"/>
    </source>
</evidence>
<comment type="caution">
    <text evidence="8">The sequence shown here is derived from an EMBL/GenBank/DDBJ whole genome shotgun (WGS) entry which is preliminary data.</text>
</comment>
<dbReference type="GO" id="GO:0030599">
    <property type="term" value="F:pectinesterase activity"/>
    <property type="evidence" value="ECO:0007669"/>
    <property type="project" value="UniProtKB-EC"/>
</dbReference>
<organism evidence="8 9">
    <name type="scientific">Suillus plorans</name>
    <dbReference type="NCBI Taxonomy" id="116603"/>
    <lineage>
        <taxon>Eukaryota</taxon>
        <taxon>Fungi</taxon>
        <taxon>Dikarya</taxon>
        <taxon>Basidiomycota</taxon>
        <taxon>Agaricomycotina</taxon>
        <taxon>Agaricomycetes</taxon>
        <taxon>Agaricomycetidae</taxon>
        <taxon>Boletales</taxon>
        <taxon>Suillineae</taxon>
        <taxon>Suillaceae</taxon>
        <taxon>Suillus</taxon>
    </lineage>
</organism>
<dbReference type="RefSeq" id="XP_041162838.1">
    <property type="nucleotide sequence ID" value="XM_041297573.1"/>
</dbReference>
<dbReference type="SUPFAM" id="SSF51126">
    <property type="entry name" value="Pectin lyase-like"/>
    <property type="match status" value="1"/>
</dbReference>
<evidence type="ECO:0000313" key="8">
    <source>
        <dbReference type="EMBL" id="KAG1797885.1"/>
    </source>
</evidence>
<feature type="signal peptide" evidence="6">
    <location>
        <begin position="1"/>
        <end position="24"/>
    </location>
</feature>
<dbReference type="PANTHER" id="PTHR31321:SF137">
    <property type="entry name" value="PECTIN METHYL ESTERASE (EUROFUNG)"/>
    <property type="match status" value="1"/>
</dbReference>
<dbReference type="InterPro" id="IPR012334">
    <property type="entry name" value="Pectin_lyas_fold"/>
</dbReference>
<dbReference type="InterPro" id="IPR000070">
    <property type="entry name" value="Pectinesterase_cat"/>
</dbReference>
<dbReference type="Proteomes" id="UP000719766">
    <property type="component" value="Unassembled WGS sequence"/>
</dbReference>
<comment type="pathway">
    <text evidence="1">Glycan metabolism; pectin degradation; 2-dehydro-3-deoxy-D-gluconate from pectin: step 1/5.</text>
</comment>
<dbReference type="AlphaFoldDB" id="A0A9P7DLR5"/>
<dbReference type="GeneID" id="64591337"/>
<sequence>MGSYLTRLTFLVALLAGLVVQIQALSPDYLACQLQKDAETSPLTGCPAGTLYVSPTDSRATFTSVQAAIESLPQTGDAVILIGEGEYFEMVNVARSAPLTLLGQLDPSTAYDSAGNASQRNLVHIWNNIYVKDGLNDEQTATFTISPASGENFGNTDFKAYNIDFENRSANYSISQALVTAISYANASFYGCTFASYQDTWYTGSNAHTYVVDSIIYGQTDYLFGFGMAWFQSVILANRACGGGITAWQGATGTRNGAYIADSKIIRSPDANATTPTDSGCSLGRPWNAMAVAVYMNTYMDESIRPAGFTSWSGKASIPDTTYYAEFNSSGPGGDTSARVAQDHILTSDQASSFTLEEVFGGIPEWIDFNYEY</sequence>
<feature type="chain" id="PRO_5040508091" description="pectinesterase" evidence="6">
    <location>
        <begin position="25"/>
        <end position="373"/>
    </location>
</feature>